<dbReference type="Proteomes" id="UP000228762">
    <property type="component" value="Unassembled WGS sequence"/>
</dbReference>
<reference evidence="2" key="1">
    <citation type="submission" date="2017-09" db="EMBL/GenBank/DDBJ databases">
        <title>Depth-based differentiation of microbial function through sediment-hosted aquifers and enrichment of novel symbionts in the deep terrestrial subsurface.</title>
        <authorList>
            <person name="Probst A.J."/>
            <person name="Ladd B."/>
            <person name="Jarett J.K."/>
            <person name="Geller-Mcgrath D.E."/>
            <person name="Sieber C.M.K."/>
            <person name="Emerson J.B."/>
            <person name="Anantharaman K."/>
            <person name="Thomas B.C."/>
            <person name="Malmstrom R."/>
            <person name="Stieglmeier M."/>
            <person name="Klingl A."/>
            <person name="Woyke T."/>
            <person name="Ryan C.M."/>
            <person name="Banfield J.F."/>
        </authorList>
    </citation>
    <scope>NUCLEOTIDE SEQUENCE [LARGE SCALE GENOMIC DNA]</scope>
</reference>
<accession>A0A2M7EJF7</accession>
<organism evidence="1 2">
    <name type="scientific">Candidatus Roizmanbacteria bacterium CG17_big_fil_post_rev_8_21_14_2_50_39_7</name>
    <dbReference type="NCBI Taxonomy" id="1974858"/>
    <lineage>
        <taxon>Bacteria</taxon>
        <taxon>Candidatus Roizmaniibacteriota</taxon>
    </lineage>
</organism>
<dbReference type="EMBL" id="PFEV01000183">
    <property type="protein sequence ID" value="PIV70682.1"/>
    <property type="molecule type" value="Genomic_DNA"/>
</dbReference>
<evidence type="ECO:0000313" key="2">
    <source>
        <dbReference type="Proteomes" id="UP000228762"/>
    </source>
</evidence>
<dbReference type="AlphaFoldDB" id="A0A2M7EJF7"/>
<sequence length="72" mass="8359">MSDRLDEPRFTEDTGIWKVMTKGYEGRVVIESNDFSFDAQMLITGDFVDYKERIEYAQKICDRLNATIPDSS</sequence>
<comment type="caution">
    <text evidence="1">The sequence shown here is derived from an EMBL/GenBank/DDBJ whole genome shotgun (WGS) entry which is preliminary data.</text>
</comment>
<protein>
    <submittedName>
        <fullName evidence="1">Uncharacterized protein</fullName>
    </submittedName>
</protein>
<proteinExistence type="predicted"/>
<gene>
    <name evidence="1" type="ORF">COW57_03935</name>
</gene>
<name>A0A2M7EJF7_9BACT</name>
<evidence type="ECO:0000313" key="1">
    <source>
        <dbReference type="EMBL" id="PIV70682.1"/>
    </source>
</evidence>